<organism evidence="1 2">
    <name type="scientific">Paenibacillus aceti</name>
    <dbReference type="NCBI Taxonomy" id="1820010"/>
    <lineage>
        <taxon>Bacteria</taxon>
        <taxon>Bacillati</taxon>
        <taxon>Bacillota</taxon>
        <taxon>Bacilli</taxon>
        <taxon>Bacillales</taxon>
        <taxon>Paenibacillaceae</taxon>
        <taxon>Paenibacillus</taxon>
    </lineage>
</organism>
<evidence type="ECO:0000313" key="2">
    <source>
        <dbReference type="Proteomes" id="UP000608420"/>
    </source>
</evidence>
<accession>A0ABQ1VQE8</accession>
<sequence>MREYGVIEILIYRNKKAQAGTPLKLFRLEQNPRTNIKEVKHRAR</sequence>
<comment type="caution">
    <text evidence="1">The sequence shown here is derived from an EMBL/GenBank/DDBJ whole genome shotgun (WGS) entry which is preliminary data.</text>
</comment>
<proteinExistence type="predicted"/>
<evidence type="ECO:0000313" key="1">
    <source>
        <dbReference type="EMBL" id="GGF84555.1"/>
    </source>
</evidence>
<name>A0ABQ1VQE8_9BACL</name>
<gene>
    <name evidence="1" type="ORF">GCM10010913_02520</name>
</gene>
<dbReference type="Proteomes" id="UP000608420">
    <property type="component" value="Unassembled WGS sequence"/>
</dbReference>
<reference evidence="2" key="1">
    <citation type="journal article" date="2019" name="Int. J. Syst. Evol. Microbiol.">
        <title>The Global Catalogue of Microorganisms (GCM) 10K type strain sequencing project: providing services to taxonomists for standard genome sequencing and annotation.</title>
        <authorList>
            <consortium name="The Broad Institute Genomics Platform"/>
            <consortium name="The Broad Institute Genome Sequencing Center for Infectious Disease"/>
            <person name="Wu L."/>
            <person name="Ma J."/>
        </authorList>
    </citation>
    <scope>NUCLEOTIDE SEQUENCE [LARGE SCALE GENOMIC DNA]</scope>
    <source>
        <strain evidence="2">CGMCC 1.15420</strain>
    </source>
</reference>
<protein>
    <submittedName>
        <fullName evidence="1">Uncharacterized protein</fullName>
    </submittedName>
</protein>
<dbReference type="EMBL" id="BMIW01000002">
    <property type="protein sequence ID" value="GGF84555.1"/>
    <property type="molecule type" value="Genomic_DNA"/>
</dbReference>
<keyword evidence="2" id="KW-1185">Reference proteome</keyword>